<accession>A0A0D9W2P0</accession>
<dbReference type="InterPro" id="IPR027417">
    <property type="entry name" value="P-loop_NTPase"/>
</dbReference>
<sequence>MMKYFSYNSYEFSLPAEVIAFPNLLESFRNGRSTPLVLQSVGASIISKLVSKGFSYIGFDATEKVKQLEIKVLQLELALGLEIAEVCPHMNRLDPLLNNLKSAFYEAEDILDVEYHRLERQIQPRRFRRNWRCKIQSTLPTCSCLKSQDGSNTSRVVRTNISQKELEKCLANIENIVDEAHKILPLLNLPSHSNADKRETFGANSRYAVTTSAPPTVVIGRDTDRDKIIDMLYQNTGDSLTYSVIGIHGIPGSGKTTLAQHVCAREKMEQHFHPITSLLSRAFARL</sequence>
<dbReference type="InterPro" id="IPR002182">
    <property type="entry name" value="NB-ARC"/>
</dbReference>
<dbReference type="AlphaFoldDB" id="A0A0D9W2P0"/>
<dbReference type="PANTHER" id="PTHR33377:SF62">
    <property type="entry name" value="OS10G0133166 PROTEIN"/>
    <property type="match status" value="1"/>
</dbReference>
<reference evidence="3" key="2">
    <citation type="submission" date="2013-12" db="EMBL/GenBank/DDBJ databases">
        <authorList>
            <person name="Yu Y."/>
            <person name="Lee S."/>
            <person name="de Baynast K."/>
            <person name="Wissotski M."/>
            <person name="Liu L."/>
            <person name="Talag J."/>
            <person name="Goicoechea J."/>
            <person name="Angelova A."/>
            <person name="Jetty R."/>
            <person name="Kudrna D."/>
            <person name="Golser W."/>
            <person name="Rivera L."/>
            <person name="Zhang J."/>
            <person name="Wing R."/>
        </authorList>
    </citation>
    <scope>NUCLEOTIDE SEQUENCE</scope>
</reference>
<dbReference type="GO" id="GO:0043531">
    <property type="term" value="F:ADP binding"/>
    <property type="evidence" value="ECO:0007669"/>
    <property type="project" value="InterPro"/>
</dbReference>
<proteinExistence type="predicted"/>
<evidence type="ECO:0000313" key="2">
    <source>
        <dbReference type="EnsemblPlants" id="LPERR04G02850.1"/>
    </source>
</evidence>
<dbReference type="eggNOG" id="KOG4658">
    <property type="taxonomic scope" value="Eukaryota"/>
</dbReference>
<reference evidence="2 3" key="1">
    <citation type="submission" date="2012-08" db="EMBL/GenBank/DDBJ databases">
        <title>Oryza genome evolution.</title>
        <authorList>
            <person name="Wing R.A."/>
        </authorList>
    </citation>
    <scope>NUCLEOTIDE SEQUENCE</scope>
</reference>
<name>A0A0D9W2P0_9ORYZ</name>
<organism evidence="2 3">
    <name type="scientific">Leersia perrieri</name>
    <dbReference type="NCBI Taxonomy" id="77586"/>
    <lineage>
        <taxon>Eukaryota</taxon>
        <taxon>Viridiplantae</taxon>
        <taxon>Streptophyta</taxon>
        <taxon>Embryophyta</taxon>
        <taxon>Tracheophyta</taxon>
        <taxon>Spermatophyta</taxon>
        <taxon>Magnoliopsida</taxon>
        <taxon>Liliopsida</taxon>
        <taxon>Poales</taxon>
        <taxon>Poaceae</taxon>
        <taxon>BOP clade</taxon>
        <taxon>Oryzoideae</taxon>
        <taxon>Oryzeae</taxon>
        <taxon>Oryzinae</taxon>
        <taxon>Leersia</taxon>
    </lineage>
</organism>
<dbReference type="PANTHER" id="PTHR33377">
    <property type="entry name" value="OS10G0134700 PROTEIN-RELATED"/>
    <property type="match status" value="1"/>
</dbReference>
<dbReference type="Gramene" id="LPERR04G02850.1">
    <property type="protein sequence ID" value="LPERR04G02850.1"/>
    <property type="gene ID" value="LPERR04G02850"/>
</dbReference>
<dbReference type="Gene3D" id="3.40.50.300">
    <property type="entry name" value="P-loop containing nucleotide triphosphate hydrolases"/>
    <property type="match status" value="1"/>
</dbReference>
<dbReference type="EnsemblPlants" id="LPERR04G02850.1">
    <property type="protein sequence ID" value="LPERR04G02850.1"/>
    <property type="gene ID" value="LPERR04G02850"/>
</dbReference>
<dbReference type="Proteomes" id="UP000032180">
    <property type="component" value="Chromosome 4"/>
</dbReference>
<dbReference type="SUPFAM" id="SSF52540">
    <property type="entry name" value="P-loop containing nucleoside triphosphate hydrolases"/>
    <property type="match status" value="1"/>
</dbReference>
<protein>
    <recommendedName>
        <fullName evidence="1">NB-ARC domain-containing protein</fullName>
    </recommendedName>
</protein>
<evidence type="ECO:0000313" key="3">
    <source>
        <dbReference type="Proteomes" id="UP000032180"/>
    </source>
</evidence>
<dbReference type="HOGENOM" id="CLU_068789_0_0_1"/>
<dbReference type="STRING" id="77586.A0A0D9W2P0"/>
<feature type="domain" description="NB-ARC" evidence="1">
    <location>
        <begin position="222"/>
        <end position="273"/>
    </location>
</feature>
<evidence type="ECO:0000259" key="1">
    <source>
        <dbReference type="Pfam" id="PF00931"/>
    </source>
</evidence>
<dbReference type="Pfam" id="PF00931">
    <property type="entry name" value="NB-ARC"/>
    <property type="match status" value="1"/>
</dbReference>
<reference evidence="2" key="3">
    <citation type="submission" date="2015-04" db="UniProtKB">
        <authorList>
            <consortium name="EnsemblPlants"/>
        </authorList>
    </citation>
    <scope>IDENTIFICATION</scope>
</reference>
<keyword evidence="3" id="KW-1185">Reference proteome</keyword>